<dbReference type="OrthoDB" id="6077919at2759"/>
<protein>
    <recommendedName>
        <fullName evidence="6">pH-response transcription factor pacC/RIM101</fullName>
    </recommendedName>
</protein>
<dbReference type="InterPro" id="IPR036236">
    <property type="entry name" value="Znf_C2H2_sf"/>
</dbReference>
<keyword evidence="11" id="KW-1185">Reference proteome</keyword>
<dbReference type="InterPro" id="IPR013087">
    <property type="entry name" value="Znf_C2H2_type"/>
</dbReference>
<evidence type="ECO:0000256" key="7">
    <source>
        <dbReference type="PROSITE-ProRule" id="PRU00042"/>
    </source>
</evidence>
<dbReference type="InterPro" id="IPR051061">
    <property type="entry name" value="Zinc_finger_trans_reg"/>
</dbReference>
<evidence type="ECO:0000256" key="4">
    <source>
        <dbReference type="ARBA" id="ARBA00022833"/>
    </source>
</evidence>
<evidence type="ECO:0000313" key="11">
    <source>
        <dbReference type="Proteomes" id="UP000005220"/>
    </source>
</evidence>
<feature type="domain" description="C2H2-type" evidence="9">
    <location>
        <begin position="233"/>
        <end position="260"/>
    </location>
</feature>
<dbReference type="InParanoid" id="H2AYY3"/>
<reference evidence="10 11" key="1">
    <citation type="journal article" date="2011" name="Proc. Natl. Acad. Sci. U.S.A.">
        <title>Evolutionary erosion of yeast sex chromosomes by mating-type switching accidents.</title>
        <authorList>
            <person name="Gordon J.L."/>
            <person name="Armisen D."/>
            <person name="Proux-Wera E."/>
            <person name="Oheigeartaigh S.S."/>
            <person name="Byrne K.P."/>
            <person name="Wolfe K.H."/>
        </authorList>
    </citation>
    <scope>NUCLEOTIDE SEQUENCE [LARGE SCALE GENOMIC DNA]</scope>
    <source>
        <strain evidence="11">ATCC 22294 / BCRC 22015 / CBS 2517 / CECT 1963 / NBRC 1671 / NRRL Y-8276</strain>
    </source>
</reference>
<dbReference type="Proteomes" id="UP000005220">
    <property type="component" value="Chromosome 8"/>
</dbReference>
<dbReference type="PROSITE" id="PS50157">
    <property type="entry name" value="ZINC_FINGER_C2H2_2"/>
    <property type="match status" value="2"/>
</dbReference>
<dbReference type="GO" id="GO:0006357">
    <property type="term" value="P:regulation of transcription by RNA polymerase II"/>
    <property type="evidence" value="ECO:0007669"/>
    <property type="project" value="TreeGrafter"/>
</dbReference>
<keyword evidence="4" id="KW-0862">Zinc</keyword>
<dbReference type="GO" id="GO:0005634">
    <property type="term" value="C:nucleus"/>
    <property type="evidence" value="ECO:0007669"/>
    <property type="project" value="UniProtKB-ARBA"/>
</dbReference>
<dbReference type="RefSeq" id="XP_003958674.1">
    <property type="nucleotide sequence ID" value="XM_003958625.1"/>
</dbReference>
<evidence type="ECO:0000256" key="5">
    <source>
        <dbReference type="ARBA" id="ARBA00038089"/>
    </source>
</evidence>
<dbReference type="FunFam" id="3.30.160.60:FF:000340">
    <property type="entry name" value="zinc finger protein 473 isoform X1"/>
    <property type="match status" value="1"/>
</dbReference>
<dbReference type="GeneID" id="13887536"/>
<proteinExistence type="inferred from homology"/>
<keyword evidence="3 7" id="KW-0863">Zinc-finger</keyword>
<keyword evidence="2" id="KW-0677">Repeat</keyword>
<dbReference type="Gene3D" id="3.30.160.60">
    <property type="entry name" value="Classic Zinc Finger"/>
    <property type="match status" value="2"/>
</dbReference>
<keyword evidence="1" id="KW-0479">Metal-binding</keyword>
<dbReference type="eggNOG" id="KOG1721">
    <property type="taxonomic scope" value="Eukaryota"/>
</dbReference>
<feature type="region of interest" description="Disordered" evidence="8">
    <location>
        <begin position="201"/>
        <end position="222"/>
    </location>
</feature>
<dbReference type="GO" id="GO:0008270">
    <property type="term" value="F:zinc ion binding"/>
    <property type="evidence" value="ECO:0007669"/>
    <property type="project" value="UniProtKB-KW"/>
</dbReference>
<dbReference type="KEGG" id="kaf:KAFR_0H01290"/>
<evidence type="ECO:0000313" key="10">
    <source>
        <dbReference type="EMBL" id="CCF59539.1"/>
    </source>
</evidence>
<feature type="domain" description="C2H2-type" evidence="9">
    <location>
        <begin position="261"/>
        <end position="285"/>
    </location>
</feature>
<dbReference type="SUPFAM" id="SSF57667">
    <property type="entry name" value="beta-beta-alpha zinc fingers"/>
    <property type="match status" value="1"/>
</dbReference>
<gene>
    <name evidence="10" type="primary">KAFR0H01290</name>
    <name evidence="10" type="ORF">KAFR_0H01290</name>
</gene>
<evidence type="ECO:0000256" key="2">
    <source>
        <dbReference type="ARBA" id="ARBA00022737"/>
    </source>
</evidence>
<dbReference type="PROSITE" id="PS00028">
    <property type="entry name" value="ZINC_FINGER_C2H2_1"/>
    <property type="match status" value="2"/>
</dbReference>
<dbReference type="STRING" id="1071382.H2AYY3"/>
<organism evidence="10 11">
    <name type="scientific">Kazachstania africana (strain ATCC 22294 / BCRC 22015 / CBS 2517 / CECT 1963 / NBRC 1671 / NRRL Y-8276)</name>
    <name type="common">Yeast</name>
    <name type="synonym">Kluyveromyces africanus</name>
    <dbReference type="NCBI Taxonomy" id="1071382"/>
    <lineage>
        <taxon>Eukaryota</taxon>
        <taxon>Fungi</taxon>
        <taxon>Dikarya</taxon>
        <taxon>Ascomycota</taxon>
        <taxon>Saccharomycotina</taxon>
        <taxon>Saccharomycetes</taxon>
        <taxon>Saccharomycetales</taxon>
        <taxon>Saccharomycetaceae</taxon>
        <taxon>Kazachstania</taxon>
    </lineage>
</organism>
<accession>H2AYY3</accession>
<comment type="similarity">
    <text evidence="5">Belongs to the pacC/RIM101 family.</text>
</comment>
<dbReference type="Pfam" id="PF00096">
    <property type="entry name" value="zf-C2H2"/>
    <property type="match status" value="1"/>
</dbReference>
<dbReference type="EMBL" id="HE650828">
    <property type="protein sequence ID" value="CCF59539.1"/>
    <property type="molecule type" value="Genomic_DNA"/>
</dbReference>
<dbReference type="AlphaFoldDB" id="H2AYY3"/>
<dbReference type="HOGENOM" id="CLU_842158_0_0_1"/>
<evidence type="ECO:0000256" key="6">
    <source>
        <dbReference type="ARBA" id="ARBA00039490"/>
    </source>
</evidence>
<dbReference type="SMART" id="SM00355">
    <property type="entry name" value="ZnF_C2H2"/>
    <property type="match status" value="2"/>
</dbReference>
<evidence type="ECO:0000256" key="1">
    <source>
        <dbReference type="ARBA" id="ARBA00022723"/>
    </source>
</evidence>
<sequence>MHSTLFDAEINHKLSQNIHDDFDQHIDRMGAGIMFGTIINQPTPYENVSSDNIDRVDGQDDTIGNISEYSCASTSNKNEKSELLQGKKFAYTNEATSFFSSILEAFDDGIPLNTQRFDGFQDAEERWQDKNLPSVPMISSNSFIYSIAGTASSAAIDSHVSQEMQNLLSPHVVNHNSSAVSKEAPPILNKDVTSPISPQIFTSPTSATVSSSGSESPEEELLPGKDGLYRKKYCCNVCGKRFKRPSSLSTHTNIHTGKKPFHCPLAKCTKTFNARSNMLRHYKAHFKLASGVYLLPNGEITANQPSTKQLLVPSKRINTRGNYVAVIPKV</sequence>
<name>H2AYY3_KAZAF</name>
<evidence type="ECO:0000256" key="8">
    <source>
        <dbReference type="SAM" id="MobiDB-lite"/>
    </source>
</evidence>
<dbReference type="PANTHER" id="PTHR46179:SF26">
    <property type="entry name" value="ZINC FINGER PROTEIN 423 HOMOLOG"/>
    <property type="match status" value="1"/>
</dbReference>
<evidence type="ECO:0000256" key="3">
    <source>
        <dbReference type="ARBA" id="ARBA00022771"/>
    </source>
</evidence>
<evidence type="ECO:0000259" key="9">
    <source>
        <dbReference type="PROSITE" id="PS50157"/>
    </source>
</evidence>
<dbReference type="PANTHER" id="PTHR46179">
    <property type="entry name" value="ZINC FINGER PROTEIN"/>
    <property type="match status" value="1"/>
</dbReference>